<accession>A0ABN3BTL9</accession>
<dbReference type="InterPro" id="IPR056911">
    <property type="entry name" value="Phage_Znf_bind_put"/>
</dbReference>
<dbReference type="Proteomes" id="UP001501391">
    <property type="component" value="Unassembled WGS sequence"/>
</dbReference>
<comment type="caution">
    <text evidence="2">The sequence shown here is derived from an EMBL/GenBank/DDBJ whole genome shotgun (WGS) entry which is preliminary data.</text>
</comment>
<dbReference type="EMBL" id="BAAAOQ010000016">
    <property type="protein sequence ID" value="GAA2199848.1"/>
    <property type="molecule type" value="Genomic_DNA"/>
</dbReference>
<sequence length="93" mass="10241">MTRKPGAPMPAKLRALIHSTAGHPARQVACPHCHAPAGKPCQLRTTGRLLPEPHPKRISAWAQQTACCPHCQVEPGTPCHDEHRPRTTVHTRR</sequence>
<keyword evidence="3" id="KW-1185">Reference proteome</keyword>
<name>A0ABN3BTL9_9ACTN</name>
<evidence type="ECO:0000313" key="2">
    <source>
        <dbReference type="EMBL" id="GAA2199848.1"/>
    </source>
</evidence>
<proteinExistence type="predicted"/>
<evidence type="ECO:0000259" key="1">
    <source>
        <dbReference type="Pfam" id="PF24623"/>
    </source>
</evidence>
<organism evidence="2 3">
    <name type="scientific">Streptomyces bangladeshensis</name>
    <dbReference type="NCBI Taxonomy" id="295352"/>
    <lineage>
        <taxon>Bacteria</taxon>
        <taxon>Bacillati</taxon>
        <taxon>Actinomycetota</taxon>
        <taxon>Actinomycetes</taxon>
        <taxon>Kitasatosporales</taxon>
        <taxon>Streptomycetaceae</taxon>
        <taxon>Streptomyces</taxon>
    </lineage>
</organism>
<feature type="domain" description="DNA-binding phage zinc finger" evidence="1">
    <location>
        <begin position="23"/>
        <end position="64"/>
    </location>
</feature>
<gene>
    <name evidence="2" type="ORF">GCM10009787_48440</name>
</gene>
<protein>
    <recommendedName>
        <fullName evidence="1">DNA-binding phage zinc finger domain-containing protein</fullName>
    </recommendedName>
</protein>
<dbReference type="Pfam" id="PF24623">
    <property type="entry name" value="Phage_zn_bind_8"/>
    <property type="match status" value="1"/>
</dbReference>
<reference evidence="2 3" key="1">
    <citation type="journal article" date="2019" name="Int. J. Syst. Evol. Microbiol.">
        <title>The Global Catalogue of Microorganisms (GCM) 10K type strain sequencing project: providing services to taxonomists for standard genome sequencing and annotation.</title>
        <authorList>
            <consortium name="The Broad Institute Genomics Platform"/>
            <consortium name="The Broad Institute Genome Sequencing Center for Infectious Disease"/>
            <person name="Wu L."/>
            <person name="Ma J."/>
        </authorList>
    </citation>
    <scope>NUCLEOTIDE SEQUENCE [LARGE SCALE GENOMIC DNA]</scope>
    <source>
        <strain evidence="2 3">JCM 14924</strain>
    </source>
</reference>
<evidence type="ECO:0000313" key="3">
    <source>
        <dbReference type="Proteomes" id="UP001501391"/>
    </source>
</evidence>